<accession>A0A4U5PVW8</accession>
<gene>
    <name evidence="2" type="ORF">D5086_0000171730</name>
</gene>
<feature type="region of interest" description="Disordered" evidence="1">
    <location>
        <begin position="83"/>
        <end position="104"/>
    </location>
</feature>
<name>A0A4U5PVW8_POPAL</name>
<feature type="compositionally biased region" description="Acidic residues" evidence="1">
    <location>
        <begin position="94"/>
        <end position="104"/>
    </location>
</feature>
<organism evidence="2">
    <name type="scientific">Populus alba</name>
    <name type="common">White poplar</name>
    <dbReference type="NCBI Taxonomy" id="43335"/>
    <lineage>
        <taxon>Eukaryota</taxon>
        <taxon>Viridiplantae</taxon>
        <taxon>Streptophyta</taxon>
        <taxon>Embryophyta</taxon>
        <taxon>Tracheophyta</taxon>
        <taxon>Spermatophyta</taxon>
        <taxon>Magnoliopsida</taxon>
        <taxon>eudicotyledons</taxon>
        <taxon>Gunneridae</taxon>
        <taxon>Pentapetalae</taxon>
        <taxon>rosids</taxon>
        <taxon>fabids</taxon>
        <taxon>Malpighiales</taxon>
        <taxon>Salicaceae</taxon>
        <taxon>Saliceae</taxon>
        <taxon>Populus</taxon>
    </lineage>
</organism>
<sequence length="104" mass="11520">MYTTSGLLKRLLLKPSPEGSQVSQAFKGVRLLCVTITYPIITKQKWEYAKLERECLLDMTAICSFRFPRRRSALWGEEDGGAAAAFGGGVGDGAEGDDEDCWRQ</sequence>
<comment type="caution">
    <text evidence="2">The sequence shown here is derived from an EMBL/GenBank/DDBJ whole genome shotgun (WGS) entry which is preliminary data.</text>
</comment>
<protein>
    <submittedName>
        <fullName evidence="2">Uncharacterized protein</fullName>
    </submittedName>
</protein>
<evidence type="ECO:0000256" key="1">
    <source>
        <dbReference type="SAM" id="MobiDB-lite"/>
    </source>
</evidence>
<proteinExistence type="predicted"/>
<dbReference type="EMBL" id="RCHU01000564">
    <property type="protein sequence ID" value="TKS01564.1"/>
    <property type="molecule type" value="Genomic_DNA"/>
</dbReference>
<reference evidence="2" key="1">
    <citation type="submission" date="2018-10" db="EMBL/GenBank/DDBJ databases">
        <title>Population genomic analysis revealed the cold adaptation of white poplar.</title>
        <authorList>
            <person name="Liu Y.-J."/>
        </authorList>
    </citation>
    <scope>NUCLEOTIDE SEQUENCE [LARGE SCALE GENOMIC DNA]</scope>
    <source>
        <strain evidence="2">PAL-ZL1</strain>
    </source>
</reference>
<dbReference type="AlphaFoldDB" id="A0A4U5PVW8"/>
<evidence type="ECO:0000313" key="2">
    <source>
        <dbReference type="EMBL" id="TKS01564.1"/>
    </source>
</evidence>